<accession>A0A061H9X5</accession>
<protein>
    <recommendedName>
        <fullName evidence="5">Inosine/uridine-preferring nucleoside hydrolase domain-containing protein</fullName>
    </recommendedName>
</protein>
<feature type="region of interest" description="Disordered" evidence="4">
    <location>
        <begin position="392"/>
        <end position="418"/>
    </location>
</feature>
<evidence type="ECO:0000259" key="5">
    <source>
        <dbReference type="Pfam" id="PF01156"/>
    </source>
</evidence>
<dbReference type="RefSeq" id="XP_007878727.1">
    <property type="nucleotide sequence ID" value="XM_007880536.1"/>
</dbReference>
<evidence type="ECO:0000256" key="1">
    <source>
        <dbReference type="ARBA" id="ARBA00009176"/>
    </source>
</evidence>
<evidence type="ECO:0000256" key="3">
    <source>
        <dbReference type="ARBA" id="ARBA00023295"/>
    </source>
</evidence>
<dbReference type="InterPro" id="IPR023186">
    <property type="entry name" value="IUNH"/>
</dbReference>
<dbReference type="HOGENOM" id="CLU_036838_9_2_1"/>
<dbReference type="EMBL" id="KE361631">
    <property type="protein sequence ID" value="EPQ29264.1"/>
    <property type="molecule type" value="Genomic_DNA"/>
</dbReference>
<reference evidence="6 7" key="1">
    <citation type="journal article" date="2013" name="Plant Cell">
        <title>The transition from a phytopathogenic smut ancestor to an anamorphic biocontrol agent deciphered by comparative whole-genome analysis.</title>
        <authorList>
            <person name="Lefebvre F."/>
            <person name="Joly D.L."/>
            <person name="Labbe C."/>
            <person name="Teichmann B."/>
            <person name="Linning R."/>
            <person name="Belzile F."/>
            <person name="Bakkeren G."/>
            <person name="Belanger R.R."/>
        </authorList>
    </citation>
    <scope>NUCLEOTIDE SEQUENCE [LARGE SCALE GENOMIC DNA]</scope>
    <source>
        <strain evidence="6 7">PF-1</strain>
    </source>
</reference>
<dbReference type="AlphaFoldDB" id="A0A061H9X5"/>
<evidence type="ECO:0000256" key="4">
    <source>
        <dbReference type="SAM" id="MobiDB-lite"/>
    </source>
</evidence>
<dbReference type="GeneID" id="19317131"/>
<dbReference type="InterPro" id="IPR001910">
    <property type="entry name" value="Inosine/uridine_hydrolase_dom"/>
</dbReference>
<dbReference type="eggNOG" id="KOG2938">
    <property type="taxonomic scope" value="Eukaryota"/>
</dbReference>
<dbReference type="OrthoDB" id="5783963at2759"/>
<organism evidence="6 7">
    <name type="scientific">Pseudozyma flocculosa PF-1</name>
    <dbReference type="NCBI Taxonomy" id="1277687"/>
    <lineage>
        <taxon>Eukaryota</taxon>
        <taxon>Fungi</taxon>
        <taxon>Dikarya</taxon>
        <taxon>Basidiomycota</taxon>
        <taxon>Ustilaginomycotina</taxon>
        <taxon>Ustilaginomycetes</taxon>
        <taxon>Ustilaginales</taxon>
        <taxon>Ustilaginaceae</taxon>
        <taxon>Pseudozyma</taxon>
    </lineage>
</organism>
<comment type="similarity">
    <text evidence="1">Belongs to the IUNH family.</text>
</comment>
<gene>
    <name evidence="6" type="ORF">PFL1_03019</name>
</gene>
<dbReference type="PANTHER" id="PTHR12304">
    <property type="entry name" value="INOSINE-URIDINE PREFERRING NUCLEOSIDE HYDROLASE"/>
    <property type="match status" value="1"/>
</dbReference>
<feature type="region of interest" description="Disordered" evidence="4">
    <location>
        <begin position="114"/>
        <end position="134"/>
    </location>
</feature>
<dbReference type="GO" id="GO:0006152">
    <property type="term" value="P:purine nucleoside catabolic process"/>
    <property type="evidence" value="ECO:0007669"/>
    <property type="project" value="TreeGrafter"/>
</dbReference>
<evidence type="ECO:0000313" key="7">
    <source>
        <dbReference type="Proteomes" id="UP000053664"/>
    </source>
</evidence>
<dbReference type="Pfam" id="PF01156">
    <property type="entry name" value="IU_nuc_hydro"/>
    <property type="match status" value="1"/>
</dbReference>
<sequence>MPTPLIIDTDPGVDDVLAILLALASPEVSVKALTLTFGNTTLDYAYSNVLRTGAVLQQHLSDASTPQQVKDRFVSFRPDAEPILVALGAEQPLGGQRFTASYFHGRDGLSGLHSLPDDPFPAPSSPPLPFAPTDRSASQVMLDVLREQPEGTVRIAALGPLTNLALACQQDPATFARVGGISVMGCALDVPGNTSAVAEFNTFADPWAARFLFEEAPLDPALNGRRLPIDLIPLDITSYHTIPYSRLVTAPHGCSVDPQAEAELERTTHPSVLERYISTFLTHPRMVTNGYATPEEFHPDKHDLFQAHDPLAVAHAVFVPVVGPSSQQQQQQQEAGGAGAGWKHSLRRFRVECSGDVTRGMCVVDRRGLNNLAGLNKALDDPHAERVIAKVDEPSHSATGSNGVDAKKARQNGKADDEDPVGLVNVVVETPGVDWFASMFLERLGL</sequence>
<name>A0A061H9X5_9BASI</name>
<dbReference type="SUPFAM" id="SSF53590">
    <property type="entry name" value="Nucleoside hydrolase"/>
    <property type="match status" value="1"/>
</dbReference>
<dbReference type="KEGG" id="pfp:PFL1_03019"/>
<keyword evidence="2" id="KW-0378">Hydrolase</keyword>
<dbReference type="GO" id="GO:0005829">
    <property type="term" value="C:cytosol"/>
    <property type="evidence" value="ECO:0007669"/>
    <property type="project" value="TreeGrafter"/>
</dbReference>
<evidence type="ECO:0000256" key="2">
    <source>
        <dbReference type="ARBA" id="ARBA00022801"/>
    </source>
</evidence>
<dbReference type="Gene3D" id="3.90.245.10">
    <property type="entry name" value="Ribonucleoside hydrolase-like"/>
    <property type="match status" value="1"/>
</dbReference>
<dbReference type="PANTHER" id="PTHR12304:SF56">
    <property type="entry name" value="HYDROLASE, PUTATIVE (AFU_ORTHOLOGUE AFUA_1G11790)-RELATED"/>
    <property type="match status" value="1"/>
</dbReference>
<keyword evidence="3" id="KW-0326">Glycosidase</keyword>
<evidence type="ECO:0000313" key="6">
    <source>
        <dbReference type="EMBL" id="EPQ29264.1"/>
    </source>
</evidence>
<proteinExistence type="inferred from homology"/>
<feature type="compositionally biased region" description="Pro residues" evidence="4">
    <location>
        <begin position="118"/>
        <end position="130"/>
    </location>
</feature>
<dbReference type="InterPro" id="IPR036452">
    <property type="entry name" value="Ribo_hydro-like"/>
</dbReference>
<dbReference type="GO" id="GO:0008477">
    <property type="term" value="F:purine nucleosidase activity"/>
    <property type="evidence" value="ECO:0007669"/>
    <property type="project" value="TreeGrafter"/>
</dbReference>
<feature type="domain" description="Inosine/uridine-preferring nucleoside hydrolase" evidence="5">
    <location>
        <begin position="5"/>
        <end position="393"/>
    </location>
</feature>
<dbReference type="Proteomes" id="UP000053664">
    <property type="component" value="Unassembled WGS sequence"/>
</dbReference>